<dbReference type="Proteomes" id="UP001605036">
    <property type="component" value="Unassembled WGS sequence"/>
</dbReference>
<dbReference type="EMBL" id="JBHFFA010000003">
    <property type="protein sequence ID" value="KAL2632923.1"/>
    <property type="molecule type" value="Genomic_DNA"/>
</dbReference>
<accession>A0ABD1YQG7</accession>
<gene>
    <name evidence="2" type="ORF">R1flu_004402</name>
</gene>
<evidence type="ECO:0000256" key="1">
    <source>
        <dbReference type="SAM" id="MobiDB-lite"/>
    </source>
</evidence>
<evidence type="ECO:0000313" key="3">
    <source>
        <dbReference type="Proteomes" id="UP001605036"/>
    </source>
</evidence>
<name>A0ABD1YQG7_9MARC</name>
<comment type="caution">
    <text evidence="2">The sequence shown here is derived from an EMBL/GenBank/DDBJ whole genome shotgun (WGS) entry which is preliminary data.</text>
</comment>
<feature type="compositionally biased region" description="Basic and acidic residues" evidence="1">
    <location>
        <begin position="65"/>
        <end position="81"/>
    </location>
</feature>
<reference evidence="2 3" key="1">
    <citation type="submission" date="2024-09" db="EMBL/GenBank/DDBJ databases">
        <title>Chromosome-scale assembly of Riccia fluitans.</title>
        <authorList>
            <person name="Paukszto L."/>
            <person name="Sawicki J."/>
            <person name="Karawczyk K."/>
            <person name="Piernik-Szablinska J."/>
            <person name="Szczecinska M."/>
            <person name="Mazdziarz M."/>
        </authorList>
    </citation>
    <scope>NUCLEOTIDE SEQUENCE [LARGE SCALE GENOMIC DNA]</scope>
    <source>
        <strain evidence="2">Rf_01</strain>
        <tissue evidence="2">Aerial parts of the thallus</tissue>
    </source>
</reference>
<sequence>MAPRSSRNLKTKEVKIPHLIVANRKKMETWGLGGLFAVDWSGTYDNLEKEDSKKHKALIQTVSDSDTKTDTEDEKEPKEEVPCAFCEGEASGSKPLDQKIDYAEWEICLENLGRETSKLFEAFHVEIGSVTMEAVARNMKEMFTPPPVAKTDIQPWREMVKTLANFLTEEQKRNKVIVEQRDYFEGKNRCLEKISAIAMWYAQ</sequence>
<protein>
    <submittedName>
        <fullName evidence="2">Uncharacterized protein</fullName>
    </submittedName>
</protein>
<evidence type="ECO:0000313" key="2">
    <source>
        <dbReference type="EMBL" id="KAL2632923.1"/>
    </source>
</evidence>
<proteinExistence type="predicted"/>
<dbReference type="AlphaFoldDB" id="A0ABD1YQG7"/>
<keyword evidence="3" id="KW-1185">Reference proteome</keyword>
<organism evidence="2 3">
    <name type="scientific">Riccia fluitans</name>
    <dbReference type="NCBI Taxonomy" id="41844"/>
    <lineage>
        <taxon>Eukaryota</taxon>
        <taxon>Viridiplantae</taxon>
        <taxon>Streptophyta</taxon>
        <taxon>Embryophyta</taxon>
        <taxon>Marchantiophyta</taxon>
        <taxon>Marchantiopsida</taxon>
        <taxon>Marchantiidae</taxon>
        <taxon>Marchantiales</taxon>
        <taxon>Ricciaceae</taxon>
        <taxon>Riccia</taxon>
    </lineage>
</organism>
<feature type="region of interest" description="Disordered" evidence="1">
    <location>
        <begin position="58"/>
        <end position="81"/>
    </location>
</feature>